<protein>
    <submittedName>
        <fullName evidence="2">Uncharacterized protein</fullName>
    </submittedName>
</protein>
<reference evidence="2 3" key="1">
    <citation type="submission" date="2020-06" db="EMBL/GenBank/DDBJ databases">
        <title>Sphingomonas hominis sp. nov., a member of the Sphingomonas, isolated from the hair of a 22-year-old girl.</title>
        <authorList>
            <person name="Zhang D.-F."/>
            <person name="Cui X.-W."/>
        </authorList>
    </citation>
    <scope>NUCLEOTIDE SEQUENCE [LARGE SCALE GENOMIC DNA]</scope>
    <source>
        <strain evidence="2 3">HHU CXW</strain>
    </source>
</reference>
<organism evidence="2 3">
    <name type="scientific">Sphingomonas hominis</name>
    <dbReference type="NCBI Taxonomy" id="2741495"/>
    <lineage>
        <taxon>Bacteria</taxon>
        <taxon>Pseudomonadati</taxon>
        <taxon>Pseudomonadota</taxon>
        <taxon>Alphaproteobacteria</taxon>
        <taxon>Sphingomonadales</taxon>
        <taxon>Sphingomonadaceae</taxon>
        <taxon>Sphingomonas</taxon>
    </lineage>
</organism>
<evidence type="ECO:0000313" key="3">
    <source>
        <dbReference type="Proteomes" id="UP000621447"/>
    </source>
</evidence>
<dbReference type="RefSeq" id="WP_174195129.1">
    <property type="nucleotide sequence ID" value="NZ_JABULH010000009.1"/>
</dbReference>
<keyword evidence="1" id="KW-0472">Membrane</keyword>
<dbReference type="Proteomes" id="UP000621447">
    <property type="component" value="Unassembled WGS sequence"/>
</dbReference>
<comment type="caution">
    <text evidence="2">The sequence shown here is derived from an EMBL/GenBank/DDBJ whole genome shotgun (WGS) entry which is preliminary data.</text>
</comment>
<accession>A0ABX2JU43</accession>
<feature type="transmembrane region" description="Helical" evidence="1">
    <location>
        <begin position="38"/>
        <end position="58"/>
    </location>
</feature>
<gene>
    <name evidence="2" type="ORF">HRV97_15480</name>
</gene>
<evidence type="ECO:0000256" key="1">
    <source>
        <dbReference type="SAM" id="Phobius"/>
    </source>
</evidence>
<name>A0ABX2JU43_9SPHN</name>
<keyword evidence="1" id="KW-1133">Transmembrane helix</keyword>
<keyword evidence="3" id="KW-1185">Reference proteome</keyword>
<dbReference type="EMBL" id="JABULH010000009">
    <property type="protein sequence ID" value="NTS66552.1"/>
    <property type="molecule type" value="Genomic_DNA"/>
</dbReference>
<keyword evidence="1" id="KW-0812">Transmembrane</keyword>
<proteinExistence type="predicted"/>
<evidence type="ECO:0000313" key="2">
    <source>
        <dbReference type="EMBL" id="NTS66552.1"/>
    </source>
</evidence>
<sequence length="88" mass="9727">MKVEVDEQALEHVVGSFQQLDDPSPTVIDVNPQPEPRALHGMIGLLILAGLIVAVAFGDHKLKQWHERLTTPYAHFAENYVSAEAIRG</sequence>